<feature type="compositionally biased region" description="Polar residues" evidence="1">
    <location>
        <begin position="83"/>
        <end position="104"/>
    </location>
</feature>
<organism evidence="4 5">
    <name type="scientific">Lentibacillus salicampi</name>
    <dbReference type="NCBI Taxonomy" id="175306"/>
    <lineage>
        <taxon>Bacteria</taxon>
        <taxon>Bacillati</taxon>
        <taxon>Bacillota</taxon>
        <taxon>Bacilli</taxon>
        <taxon>Bacillales</taxon>
        <taxon>Bacillaceae</taxon>
        <taxon>Lentibacillus</taxon>
    </lineage>
</organism>
<protein>
    <submittedName>
        <fullName evidence="4">DUF1311 domain-containing protein</fullName>
    </submittedName>
</protein>
<feature type="compositionally biased region" description="Polar residues" evidence="1">
    <location>
        <begin position="35"/>
        <end position="58"/>
    </location>
</feature>
<keyword evidence="5" id="KW-1185">Reference proteome</keyword>
<dbReference type="Gene3D" id="1.20.1270.180">
    <property type="match status" value="1"/>
</dbReference>
<dbReference type="PROSITE" id="PS51257">
    <property type="entry name" value="PROKAR_LIPOPROTEIN"/>
    <property type="match status" value="1"/>
</dbReference>
<proteinExistence type="predicted"/>
<dbReference type="InterPro" id="IPR009739">
    <property type="entry name" value="LprI-like_N"/>
</dbReference>
<evidence type="ECO:0000256" key="2">
    <source>
        <dbReference type="SAM" id="SignalP"/>
    </source>
</evidence>
<dbReference type="Proteomes" id="UP000298484">
    <property type="component" value="Unassembled WGS sequence"/>
</dbReference>
<dbReference type="AlphaFoldDB" id="A0A4Y9AEY5"/>
<dbReference type="EMBL" id="SRHY01000013">
    <property type="protein sequence ID" value="TFJ92924.1"/>
    <property type="molecule type" value="Genomic_DNA"/>
</dbReference>
<evidence type="ECO:0000256" key="1">
    <source>
        <dbReference type="SAM" id="MobiDB-lite"/>
    </source>
</evidence>
<gene>
    <name evidence="4" type="ORF">E4U82_09540</name>
</gene>
<dbReference type="PANTHER" id="PTHR39176">
    <property type="entry name" value="PERIPLASMIC PROTEIN-RELATED"/>
    <property type="match status" value="1"/>
</dbReference>
<dbReference type="OrthoDB" id="2438161at2"/>
<feature type="chain" id="PRO_5038764964" evidence="2">
    <location>
        <begin position="21"/>
        <end position="222"/>
    </location>
</feature>
<sequence>MKNNRQLLIIMLTVIFVILAACDNSSEESNVKADSASTDSSPTQNADDGASNKTSTETDNNKTENSQEDTYDNQSNDLKDTSENASANTNEGKSSAPSDGNSEVTENRKEDYLQKLNEMEEADRNAESKTTIPDMEEQEEERYKKWDVELNKIYAVLKEQLSADQMNDLKEEQRDWVEHRDEAAKEASLEYEGGSTESLEYVATQASLTRERCYALVAKYMK</sequence>
<dbReference type="RefSeq" id="WP_135109969.1">
    <property type="nucleotide sequence ID" value="NZ_SRHY01000013.1"/>
</dbReference>
<dbReference type="PANTHER" id="PTHR39176:SF1">
    <property type="entry name" value="PERIPLASMIC PROTEIN"/>
    <property type="match status" value="1"/>
</dbReference>
<evidence type="ECO:0000259" key="3">
    <source>
        <dbReference type="Pfam" id="PF07007"/>
    </source>
</evidence>
<feature type="signal peptide" evidence="2">
    <location>
        <begin position="1"/>
        <end position="20"/>
    </location>
</feature>
<accession>A0A4Y9AEY5</accession>
<evidence type="ECO:0000313" key="5">
    <source>
        <dbReference type="Proteomes" id="UP000298484"/>
    </source>
</evidence>
<dbReference type="Pfam" id="PF07007">
    <property type="entry name" value="LprI"/>
    <property type="match status" value="1"/>
</dbReference>
<feature type="domain" description="Lysozyme inhibitor LprI-like N-terminal" evidence="3">
    <location>
        <begin position="125"/>
        <end position="216"/>
    </location>
</feature>
<evidence type="ECO:0000313" key="4">
    <source>
        <dbReference type="EMBL" id="TFJ92924.1"/>
    </source>
</evidence>
<name>A0A4Y9AEY5_9BACI</name>
<reference evidence="4 5" key="1">
    <citation type="submission" date="2019-03" db="EMBL/GenBank/DDBJ databases">
        <title>Genome sequence of Lentibacillus salicampi ATCC BAA-719.</title>
        <authorList>
            <person name="Maclea K.S."/>
            <person name="Simoes Junior M."/>
        </authorList>
    </citation>
    <scope>NUCLEOTIDE SEQUENCE [LARGE SCALE GENOMIC DNA]</scope>
    <source>
        <strain evidence="4 5">ATCC BAA-719</strain>
    </source>
</reference>
<keyword evidence="2" id="KW-0732">Signal</keyword>
<comment type="caution">
    <text evidence="4">The sequence shown here is derived from an EMBL/GenBank/DDBJ whole genome shotgun (WGS) entry which is preliminary data.</text>
</comment>
<feature type="region of interest" description="Disordered" evidence="1">
    <location>
        <begin position="26"/>
        <end position="140"/>
    </location>
</feature>